<proteinExistence type="predicted"/>
<protein>
    <submittedName>
        <fullName evidence="2">Uncharacterized protein</fullName>
    </submittedName>
</protein>
<dbReference type="EMBL" id="JBDOJC010000001">
    <property type="protein sequence ID" value="MEO2216996.1"/>
    <property type="molecule type" value="Genomic_DNA"/>
</dbReference>
<keyword evidence="3" id="KW-1185">Reference proteome</keyword>
<comment type="caution">
    <text evidence="2">The sequence shown here is derived from an EMBL/GenBank/DDBJ whole genome shotgun (WGS) entry which is preliminary data.</text>
</comment>
<evidence type="ECO:0000256" key="1">
    <source>
        <dbReference type="SAM" id="SignalP"/>
    </source>
</evidence>
<sequence>MKKTLFAIAITALISSQTFAAPSTGGTARYEYQEFNKPDGSTVVLKRDLSKAHAQAKPDVSCQRYIGPYPTYGTAISGEFWVAYGPYTTTCRGTHQAGFTAANLPLLIQFQRLDEDTGRWRTVDISYMGYINEYGQPSGTYRILVAGQGGVSNDNPQAWTLNVTTPTN</sequence>
<accession>A0ABV0FAA0</accession>
<reference evidence="2 3" key="1">
    <citation type="submission" date="2024-05" db="EMBL/GenBank/DDBJ databases">
        <authorList>
            <person name="De Oliveira J.P."/>
            <person name="Noriler S.A."/>
            <person name="De Oliveira A.G."/>
            <person name="Sipoli D.S."/>
        </authorList>
    </citation>
    <scope>NUCLEOTIDE SEQUENCE [LARGE SCALE GENOMIC DNA]</scope>
    <source>
        <strain evidence="2 3">LABIM189</strain>
    </source>
</reference>
<gene>
    <name evidence="2" type="ORF">ABGV49_08045</name>
</gene>
<evidence type="ECO:0000313" key="3">
    <source>
        <dbReference type="Proteomes" id="UP001455709"/>
    </source>
</evidence>
<dbReference type="RefSeq" id="WP_347370302.1">
    <property type="nucleotide sequence ID" value="NZ_JBDOJC010000001.1"/>
</dbReference>
<evidence type="ECO:0000313" key="2">
    <source>
        <dbReference type="EMBL" id="MEO2216996.1"/>
    </source>
</evidence>
<feature type="chain" id="PRO_5046670583" evidence="1">
    <location>
        <begin position="21"/>
        <end position="168"/>
    </location>
</feature>
<organism evidence="2 3">
    <name type="scientific">Chromobacterium vaccinii</name>
    <dbReference type="NCBI Taxonomy" id="1108595"/>
    <lineage>
        <taxon>Bacteria</taxon>
        <taxon>Pseudomonadati</taxon>
        <taxon>Pseudomonadota</taxon>
        <taxon>Betaproteobacteria</taxon>
        <taxon>Neisseriales</taxon>
        <taxon>Chromobacteriaceae</taxon>
        <taxon>Chromobacterium</taxon>
    </lineage>
</organism>
<dbReference type="Proteomes" id="UP001455709">
    <property type="component" value="Unassembled WGS sequence"/>
</dbReference>
<name>A0ABV0FAA0_9NEIS</name>
<keyword evidence="1" id="KW-0732">Signal</keyword>
<feature type="signal peptide" evidence="1">
    <location>
        <begin position="1"/>
        <end position="20"/>
    </location>
</feature>